<gene>
    <name evidence="2" type="ORF">PMAYCL1PPCAC_07822</name>
</gene>
<keyword evidence="3" id="KW-1185">Reference proteome</keyword>
<dbReference type="AlphaFoldDB" id="A0AAN4ZAM0"/>
<accession>A0AAN4ZAM0</accession>
<reference evidence="3" key="1">
    <citation type="submission" date="2022-10" db="EMBL/GenBank/DDBJ databases">
        <title>Genome assembly of Pristionchus species.</title>
        <authorList>
            <person name="Yoshida K."/>
            <person name="Sommer R.J."/>
        </authorList>
    </citation>
    <scope>NUCLEOTIDE SEQUENCE [LARGE SCALE GENOMIC DNA]</scope>
    <source>
        <strain evidence="3">RS5460</strain>
    </source>
</reference>
<name>A0AAN4ZAM0_9BILA</name>
<dbReference type="Proteomes" id="UP001328107">
    <property type="component" value="Unassembled WGS sequence"/>
</dbReference>
<dbReference type="EMBL" id="BTRK01000002">
    <property type="protein sequence ID" value="GMR37627.1"/>
    <property type="molecule type" value="Genomic_DNA"/>
</dbReference>
<evidence type="ECO:0000256" key="1">
    <source>
        <dbReference type="SAM" id="MobiDB-lite"/>
    </source>
</evidence>
<feature type="non-terminal residue" evidence="2">
    <location>
        <position position="117"/>
    </location>
</feature>
<feature type="region of interest" description="Disordered" evidence="1">
    <location>
        <begin position="77"/>
        <end position="100"/>
    </location>
</feature>
<evidence type="ECO:0000313" key="2">
    <source>
        <dbReference type="EMBL" id="GMR37627.1"/>
    </source>
</evidence>
<organism evidence="2 3">
    <name type="scientific">Pristionchus mayeri</name>
    <dbReference type="NCBI Taxonomy" id="1317129"/>
    <lineage>
        <taxon>Eukaryota</taxon>
        <taxon>Metazoa</taxon>
        <taxon>Ecdysozoa</taxon>
        <taxon>Nematoda</taxon>
        <taxon>Chromadorea</taxon>
        <taxon>Rhabditida</taxon>
        <taxon>Rhabditina</taxon>
        <taxon>Diplogasteromorpha</taxon>
        <taxon>Diplogasteroidea</taxon>
        <taxon>Neodiplogasteridae</taxon>
        <taxon>Pristionchus</taxon>
    </lineage>
</organism>
<proteinExistence type="predicted"/>
<comment type="caution">
    <text evidence="2">The sequence shown here is derived from an EMBL/GenBank/DDBJ whole genome shotgun (WGS) entry which is preliminary data.</text>
</comment>
<protein>
    <submittedName>
        <fullName evidence="2">Uncharacterized protein</fullName>
    </submittedName>
</protein>
<evidence type="ECO:0000313" key="3">
    <source>
        <dbReference type="Proteomes" id="UP001328107"/>
    </source>
</evidence>
<sequence length="117" mass="13163">MKNTGIRSDNARVFSLSLAHILLLPSLNRCLQPIITAHLQLSSRSSDNAGYYHDLLGTDPNDDLITPRTITAHPQFSARRSDNAGYYNKNNRNRKTSDGQITPVRITIPLQQPLPRR</sequence>